<comment type="caution">
    <text evidence="1">The sequence shown here is derived from an EMBL/GenBank/DDBJ whole genome shotgun (WGS) entry which is preliminary data.</text>
</comment>
<gene>
    <name evidence="1" type="ORF">G3I38_34810</name>
</gene>
<dbReference type="SUPFAM" id="SSF53756">
    <property type="entry name" value="UDP-Glycosyltransferase/glycogen phosphorylase"/>
    <property type="match status" value="1"/>
</dbReference>
<proteinExistence type="predicted"/>
<feature type="non-terminal residue" evidence="1">
    <location>
        <position position="1"/>
    </location>
</feature>
<accession>A0A6G3UDC4</accession>
<dbReference type="AlphaFoldDB" id="A0A6G3UDC4"/>
<organism evidence="1">
    <name type="scientific">Streptomyces sp. SID7958</name>
    <dbReference type="NCBI Taxonomy" id="2706093"/>
    <lineage>
        <taxon>Bacteria</taxon>
        <taxon>Bacillati</taxon>
        <taxon>Actinomycetota</taxon>
        <taxon>Actinomycetes</taxon>
        <taxon>Kitasatosporales</taxon>
        <taxon>Streptomycetaceae</taxon>
        <taxon>Streptomyces</taxon>
    </lineage>
</organism>
<dbReference type="EMBL" id="JAAGMU010001795">
    <property type="protein sequence ID" value="NEC84268.1"/>
    <property type="molecule type" value="Genomic_DNA"/>
</dbReference>
<sequence length="44" mass="4934">TRRAYGAAGRARVLDHYTWQRVADGVEHVHRQVLAAHALPKEVA</sequence>
<dbReference type="GO" id="GO:0016740">
    <property type="term" value="F:transferase activity"/>
    <property type="evidence" value="ECO:0007669"/>
    <property type="project" value="UniProtKB-KW"/>
</dbReference>
<name>A0A6G3UDC4_9ACTN</name>
<protein>
    <submittedName>
        <fullName evidence="1">Glycosyltransferase family 1 protein</fullName>
    </submittedName>
</protein>
<reference evidence="1" key="1">
    <citation type="submission" date="2020-01" db="EMBL/GenBank/DDBJ databases">
        <title>Insect and environment-associated Actinomycetes.</title>
        <authorList>
            <person name="Currrie C."/>
            <person name="Chevrette M."/>
            <person name="Carlson C."/>
            <person name="Stubbendieck R."/>
            <person name="Wendt-Pienkowski E."/>
        </authorList>
    </citation>
    <scope>NUCLEOTIDE SEQUENCE</scope>
    <source>
        <strain evidence="1">SID7958</strain>
    </source>
</reference>
<evidence type="ECO:0000313" key="1">
    <source>
        <dbReference type="EMBL" id="NEC84268.1"/>
    </source>
</evidence>
<keyword evidence="1" id="KW-0808">Transferase</keyword>